<evidence type="ECO:0000313" key="2">
    <source>
        <dbReference type="Proteomes" id="UP000887568"/>
    </source>
</evidence>
<dbReference type="EnsemblMetazoa" id="XM_038217125.1">
    <property type="protein sequence ID" value="XP_038073053.1"/>
    <property type="gene ID" value="LOC119741374"/>
</dbReference>
<evidence type="ECO:0000313" key="1">
    <source>
        <dbReference type="EnsemblMetazoa" id="XP_038073053.1"/>
    </source>
</evidence>
<accession>A0A914BA33</accession>
<sequence>MELLVISCTPVSSRLISIRILARPHNMTIIQVSVPTSDNDDEEVEEVYICLGLLEFAKSHRLTLANTRHPHHKLFRTASTWHSPNAQTHNQIDFILVPQRFKFSVNKANKRTFLGADIGSEHDLVLPTFTLKLKVKRCPREPPNLL</sequence>
<reference evidence="1" key="1">
    <citation type="submission" date="2022-11" db="UniProtKB">
        <authorList>
            <consortium name="EnsemblMetazoa"/>
        </authorList>
    </citation>
    <scope>IDENTIFICATION</scope>
</reference>
<organism evidence="1 2">
    <name type="scientific">Patiria miniata</name>
    <name type="common">Bat star</name>
    <name type="synonym">Asterina miniata</name>
    <dbReference type="NCBI Taxonomy" id="46514"/>
    <lineage>
        <taxon>Eukaryota</taxon>
        <taxon>Metazoa</taxon>
        <taxon>Echinodermata</taxon>
        <taxon>Eleutherozoa</taxon>
        <taxon>Asterozoa</taxon>
        <taxon>Asteroidea</taxon>
        <taxon>Valvatacea</taxon>
        <taxon>Valvatida</taxon>
        <taxon>Asterinidae</taxon>
        <taxon>Patiria</taxon>
    </lineage>
</organism>
<dbReference type="RefSeq" id="XP_038073053.1">
    <property type="nucleotide sequence ID" value="XM_038217125.1"/>
</dbReference>
<dbReference type="AlphaFoldDB" id="A0A914BA33"/>
<name>A0A914BA33_PATMI</name>
<dbReference type="GeneID" id="119741374"/>
<dbReference type="OrthoDB" id="414666at2759"/>
<keyword evidence="2" id="KW-1185">Reference proteome</keyword>
<protein>
    <submittedName>
        <fullName evidence="1">Uncharacterized protein</fullName>
    </submittedName>
</protein>
<dbReference type="Proteomes" id="UP000887568">
    <property type="component" value="Unplaced"/>
</dbReference>
<proteinExistence type="predicted"/>